<evidence type="ECO:0000256" key="3">
    <source>
        <dbReference type="ARBA" id="ARBA00008212"/>
    </source>
</evidence>
<dbReference type="InterPro" id="IPR013083">
    <property type="entry name" value="Znf_RING/FYVE/PHD"/>
</dbReference>
<dbReference type="GO" id="GO:0000724">
    <property type="term" value="P:double-strand break repair via homologous recombination"/>
    <property type="evidence" value="ECO:0007669"/>
    <property type="project" value="InterPro"/>
</dbReference>
<dbReference type="EMBL" id="JACMSC010000011">
    <property type="protein sequence ID" value="KAG6498680.1"/>
    <property type="molecule type" value="Genomic_DNA"/>
</dbReference>
<accession>A0A8J5FZC3</accession>
<reference evidence="12 13" key="1">
    <citation type="submission" date="2020-08" db="EMBL/GenBank/DDBJ databases">
        <title>Plant Genome Project.</title>
        <authorList>
            <person name="Zhang R.-G."/>
        </authorList>
    </citation>
    <scope>NUCLEOTIDE SEQUENCE [LARGE SCALE GENOMIC DNA]</scope>
    <source>
        <tissue evidence="12">Rhizome</tissue>
    </source>
</reference>
<keyword evidence="13" id="KW-1185">Reference proteome</keyword>
<evidence type="ECO:0000256" key="4">
    <source>
        <dbReference type="ARBA" id="ARBA00022679"/>
    </source>
</evidence>
<dbReference type="Gene3D" id="3.30.40.10">
    <property type="entry name" value="Zinc/RING finger domain, C3HC4 (zinc finger)"/>
    <property type="match status" value="1"/>
</dbReference>
<keyword evidence="4" id="KW-0808">Transferase</keyword>
<dbReference type="InterPro" id="IPR026846">
    <property type="entry name" value="Nse2(Mms21)"/>
</dbReference>
<evidence type="ECO:0000256" key="6">
    <source>
        <dbReference type="ARBA" id="ARBA00022771"/>
    </source>
</evidence>
<keyword evidence="7" id="KW-0833">Ubl conjugation pathway</keyword>
<dbReference type="InterPro" id="IPR004181">
    <property type="entry name" value="Znf_MIZ"/>
</dbReference>
<protein>
    <recommendedName>
        <fullName evidence="11">SP-RING-type domain-containing protein</fullName>
    </recommendedName>
</protein>
<keyword evidence="6 10" id="KW-0863">Zinc-finger</keyword>
<comment type="subcellular location">
    <subcellularLocation>
        <location evidence="1">Nucleus</location>
    </subcellularLocation>
</comment>
<feature type="domain" description="SP-RING-type" evidence="11">
    <location>
        <begin position="32"/>
        <end position="120"/>
    </location>
</feature>
<evidence type="ECO:0000259" key="11">
    <source>
        <dbReference type="PROSITE" id="PS51044"/>
    </source>
</evidence>
<dbReference type="UniPathway" id="UPA00886"/>
<dbReference type="GO" id="GO:0008270">
    <property type="term" value="F:zinc ion binding"/>
    <property type="evidence" value="ECO:0007669"/>
    <property type="project" value="UniProtKB-KW"/>
</dbReference>
<evidence type="ECO:0000256" key="7">
    <source>
        <dbReference type="ARBA" id="ARBA00022786"/>
    </source>
</evidence>
<dbReference type="PANTHER" id="PTHR21330">
    <property type="entry name" value="E3 SUMO-PROTEIN LIGASE NSE2"/>
    <property type="match status" value="1"/>
</dbReference>
<dbReference type="GO" id="GO:0030915">
    <property type="term" value="C:Smc5-Smc6 complex"/>
    <property type="evidence" value="ECO:0007669"/>
    <property type="project" value="InterPro"/>
</dbReference>
<evidence type="ECO:0000256" key="5">
    <source>
        <dbReference type="ARBA" id="ARBA00022723"/>
    </source>
</evidence>
<evidence type="ECO:0000256" key="1">
    <source>
        <dbReference type="ARBA" id="ARBA00004123"/>
    </source>
</evidence>
<evidence type="ECO:0000256" key="8">
    <source>
        <dbReference type="ARBA" id="ARBA00022833"/>
    </source>
</evidence>
<keyword evidence="9" id="KW-0539">Nucleus</keyword>
<dbReference type="Proteomes" id="UP000734854">
    <property type="component" value="Unassembled WGS sequence"/>
</dbReference>
<dbReference type="GO" id="GO:0005634">
    <property type="term" value="C:nucleus"/>
    <property type="evidence" value="ECO:0007669"/>
    <property type="project" value="UniProtKB-SubCell"/>
</dbReference>
<dbReference type="CDD" id="cd16651">
    <property type="entry name" value="SPL-RING_NSE2"/>
    <property type="match status" value="1"/>
</dbReference>
<dbReference type="PANTHER" id="PTHR21330:SF1">
    <property type="entry name" value="E3 SUMO-PROTEIN LIGASE NSE2"/>
    <property type="match status" value="1"/>
</dbReference>
<sequence>MHLVEKYCGIVKLLHNLLQNVHHACQPMPGEEQEDIVMTSTQNNLLNTKCPLTGKPVTELQNPIRCMDCKHIYEKEPVIHYISTKKPHPRCPVAGCPNILQVGWVVCDALLTIEIDEMRLASATNINSTMVEDFYRS</sequence>
<organism evidence="12 13">
    <name type="scientific">Zingiber officinale</name>
    <name type="common">Ginger</name>
    <name type="synonym">Amomum zingiber</name>
    <dbReference type="NCBI Taxonomy" id="94328"/>
    <lineage>
        <taxon>Eukaryota</taxon>
        <taxon>Viridiplantae</taxon>
        <taxon>Streptophyta</taxon>
        <taxon>Embryophyta</taxon>
        <taxon>Tracheophyta</taxon>
        <taxon>Spermatophyta</taxon>
        <taxon>Magnoliopsida</taxon>
        <taxon>Liliopsida</taxon>
        <taxon>Zingiberales</taxon>
        <taxon>Zingiberaceae</taxon>
        <taxon>Zingiber</taxon>
    </lineage>
</organism>
<gene>
    <name evidence="12" type="ORF">ZIOFF_038402</name>
</gene>
<evidence type="ECO:0000256" key="2">
    <source>
        <dbReference type="ARBA" id="ARBA00004718"/>
    </source>
</evidence>
<name>A0A8J5FZC3_ZINOF</name>
<evidence type="ECO:0000256" key="9">
    <source>
        <dbReference type="ARBA" id="ARBA00023242"/>
    </source>
</evidence>
<comment type="similarity">
    <text evidence="3">Belongs to the NSE2 family.</text>
</comment>
<dbReference type="Pfam" id="PF11789">
    <property type="entry name" value="zf-Nse"/>
    <property type="match status" value="1"/>
</dbReference>
<proteinExistence type="inferred from homology"/>
<dbReference type="GO" id="GO:0061665">
    <property type="term" value="F:SUMO ligase activity"/>
    <property type="evidence" value="ECO:0007669"/>
    <property type="project" value="TreeGrafter"/>
</dbReference>
<keyword evidence="8" id="KW-0862">Zinc</keyword>
<evidence type="ECO:0000256" key="10">
    <source>
        <dbReference type="PROSITE-ProRule" id="PRU00452"/>
    </source>
</evidence>
<dbReference type="AlphaFoldDB" id="A0A8J5FZC3"/>
<evidence type="ECO:0000313" key="13">
    <source>
        <dbReference type="Proteomes" id="UP000734854"/>
    </source>
</evidence>
<comment type="caution">
    <text evidence="12">The sequence shown here is derived from an EMBL/GenBank/DDBJ whole genome shotgun (WGS) entry which is preliminary data.</text>
</comment>
<evidence type="ECO:0000313" key="12">
    <source>
        <dbReference type="EMBL" id="KAG6498680.1"/>
    </source>
</evidence>
<dbReference type="GO" id="GO:0016925">
    <property type="term" value="P:protein sumoylation"/>
    <property type="evidence" value="ECO:0007669"/>
    <property type="project" value="UniProtKB-UniPathway"/>
</dbReference>
<comment type="pathway">
    <text evidence="2">Protein modification; protein sumoylation.</text>
</comment>
<keyword evidence="5" id="KW-0479">Metal-binding</keyword>
<dbReference type="PROSITE" id="PS51044">
    <property type="entry name" value="ZF_SP_RING"/>
    <property type="match status" value="1"/>
</dbReference>